<reference evidence="3" key="1">
    <citation type="journal article" date="2014" name="Int. J. Syst. Evol. Microbiol.">
        <title>Complete genome sequence of Corynebacterium casei LMG S-19264T (=DSM 44701T), isolated from a smear-ripened cheese.</title>
        <authorList>
            <consortium name="US DOE Joint Genome Institute (JGI-PGF)"/>
            <person name="Walter F."/>
            <person name="Albersmeier A."/>
            <person name="Kalinowski J."/>
            <person name="Ruckert C."/>
        </authorList>
    </citation>
    <scope>NUCLEOTIDE SEQUENCE</scope>
    <source>
        <strain evidence="3">CGMCC 1.12195</strain>
    </source>
</reference>
<dbReference type="PANTHER" id="PTHR39430:SF1">
    <property type="entry name" value="PROTEASE"/>
    <property type="match status" value="1"/>
</dbReference>
<dbReference type="Pfam" id="PF02517">
    <property type="entry name" value="Rce1-like"/>
    <property type="match status" value="1"/>
</dbReference>
<feature type="transmembrane region" description="Helical" evidence="1">
    <location>
        <begin position="111"/>
        <end position="130"/>
    </location>
</feature>
<evidence type="ECO:0000256" key="1">
    <source>
        <dbReference type="SAM" id="Phobius"/>
    </source>
</evidence>
<feature type="domain" description="CAAX prenyl protease 2/Lysostaphin resistance protein A-like" evidence="2">
    <location>
        <begin position="115"/>
        <end position="207"/>
    </location>
</feature>
<dbReference type="RefSeq" id="WP_188504715.1">
    <property type="nucleotide sequence ID" value="NZ_BMER01000001.1"/>
</dbReference>
<feature type="transmembrane region" description="Helical" evidence="1">
    <location>
        <begin position="245"/>
        <end position="263"/>
    </location>
</feature>
<name>A0A917HHX0_9SPHI</name>
<dbReference type="AlphaFoldDB" id="A0A917HHX0"/>
<protein>
    <recommendedName>
        <fullName evidence="2">CAAX prenyl protease 2/Lysostaphin resistance protein A-like domain-containing protein</fullName>
    </recommendedName>
</protein>
<dbReference type="Proteomes" id="UP000660862">
    <property type="component" value="Unassembled WGS sequence"/>
</dbReference>
<evidence type="ECO:0000313" key="4">
    <source>
        <dbReference type="Proteomes" id="UP000660862"/>
    </source>
</evidence>
<keyword evidence="1" id="KW-1133">Transmembrane helix</keyword>
<reference evidence="3" key="2">
    <citation type="submission" date="2020-09" db="EMBL/GenBank/DDBJ databases">
        <authorList>
            <person name="Sun Q."/>
            <person name="Zhou Y."/>
        </authorList>
    </citation>
    <scope>NUCLEOTIDE SEQUENCE</scope>
    <source>
        <strain evidence="3">CGMCC 1.12195</strain>
    </source>
</reference>
<feature type="transmembrane region" description="Helical" evidence="1">
    <location>
        <begin position="12"/>
        <end position="30"/>
    </location>
</feature>
<dbReference type="GO" id="GO:0004175">
    <property type="term" value="F:endopeptidase activity"/>
    <property type="evidence" value="ECO:0007669"/>
    <property type="project" value="UniProtKB-ARBA"/>
</dbReference>
<organism evidence="3 4">
    <name type="scientific">Parapedobacter pyrenivorans</name>
    <dbReference type="NCBI Taxonomy" id="1305674"/>
    <lineage>
        <taxon>Bacteria</taxon>
        <taxon>Pseudomonadati</taxon>
        <taxon>Bacteroidota</taxon>
        <taxon>Sphingobacteriia</taxon>
        <taxon>Sphingobacteriales</taxon>
        <taxon>Sphingobacteriaceae</taxon>
        <taxon>Parapedobacter</taxon>
    </lineage>
</organism>
<dbReference type="PANTHER" id="PTHR39430">
    <property type="entry name" value="MEMBRANE-ASSOCIATED PROTEASE-RELATED"/>
    <property type="match status" value="1"/>
</dbReference>
<feature type="transmembrane region" description="Helical" evidence="1">
    <location>
        <begin position="142"/>
        <end position="163"/>
    </location>
</feature>
<proteinExistence type="predicted"/>
<keyword evidence="4" id="KW-1185">Reference proteome</keyword>
<evidence type="ECO:0000313" key="3">
    <source>
        <dbReference type="EMBL" id="GGG79046.1"/>
    </source>
</evidence>
<feature type="transmembrane region" description="Helical" evidence="1">
    <location>
        <begin position="36"/>
        <end position="53"/>
    </location>
</feature>
<feature type="transmembrane region" description="Helical" evidence="1">
    <location>
        <begin position="74"/>
        <end position="91"/>
    </location>
</feature>
<dbReference type="EMBL" id="BMER01000001">
    <property type="protein sequence ID" value="GGG79046.1"/>
    <property type="molecule type" value="Genomic_DNA"/>
</dbReference>
<keyword evidence="1" id="KW-0472">Membrane</keyword>
<evidence type="ECO:0000259" key="2">
    <source>
        <dbReference type="Pfam" id="PF02517"/>
    </source>
</evidence>
<comment type="caution">
    <text evidence="3">The sequence shown here is derived from an EMBL/GenBank/DDBJ whole genome shotgun (WGS) entry which is preliminary data.</text>
</comment>
<dbReference type="InterPro" id="IPR003675">
    <property type="entry name" value="Rce1/LyrA-like_dom"/>
</dbReference>
<sequence length="272" mass="30708">MEKLLNTKPVITISLLSILFFAVPFVPSLLLDYSTGVSLLSALLLLLFSWLLYRRESQNLSELGLNFKRRRIHFLPLGIIIGILFFSVLFSTQMLHNGMHIRVNTHAEYLLITKGALLLLPAVLVEELIFRGYCFKRTVDQAGILGANLIFAFLFVIWHWIAFNAWGNYGMMFGLITTGFGHWLFSTALLKSGSLYFPIGIHLGNNWAAHNLFSSSTGGINTQPSNDALFIITAPKQYPSLLQNAISYLITLLCFLIFIWMIGKWKKKTEAA</sequence>
<accession>A0A917HHX0</accession>
<dbReference type="GO" id="GO:0080120">
    <property type="term" value="P:CAAX-box protein maturation"/>
    <property type="evidence" value="ECO:0007669"/>
    <property type="project" value="UniProtKB-ARBA"/>
</dbReference>
<gene>
    <name evidence="3" type="ORF">GCM10007415_08980</name>
</gene>
<keyword evidence="1" id="KW-0812">Transmembrane</keyword>